<reference evidence="1" key="1">
    <citation type="journal article" date="2015" name="Nature">
        <title>Complex archaea that bridge the gap between prokaryotes and eukaryotes.</title>
        <authorList>
            <person name="Spang A."/>
            <person name="Saw J.H."/>
            <person name="Jorgensen S.L."/>
            <person name="Zaremba-Niedzwiedzka K."/>
            <person name="Martijn J."/>
            <person name="Lind A.E."/>
            <person name="van Eijk R."/>
            <person name="Schleper C."/>
            <person name="Guy L."/>
            <person name="Ettema T.J."/>
        </authorList>
    </citation>
    <scope>NUCLEOTIDE SEQUENCE</scope>
</reference>
<name>A0A0F9UPC9_9ZZZZ</name>
<sequence>MTRLVEHAEKSPVQVDTTGEPIFVCRCGLTRNEKGLCDGSHQKAQDEKEGKLYCYDKQLNRKEIKGDEVKQCGCA</sequence>
<evidence type="ECO:0000313" key="1">
    <source>
        <dbReference type="EMBL" id="KKN93514.1"/>
    </source>
</evidence>
<gene>
    <name evidence="1" type="ORF">LCGC14_0197030</name>
</gene>
<dbReference type="Gene3D" id="3.40.5.90">
    <property type="entry name" value="CDGSH iron-sulfur domain, mitoNEET-type"/>
    <property type="match status" value="1"/>
</dbReference>
<dbReference type="InterPro" id="IPR042216">
    <property type="entry name" value="MitoNEET_CISD"/>
</dbReference>
<dbReference type="AlphaFoldDB" id="A0A0F9UPC9"/>
<protein>
    <recommendedName>
        <fullName evidence="2">Iron-binding zinc finger CDGSH type domain-containing protein</fullName>
    </recommendedName>
</protein>
<proteinExistence type="predicted"/>
<dbReference type="EMBL" id="LAZR01000085">
    <property type="protein sequence ID" value="KKN93514.1"/>
    <property type="molecule type" value="Genomic_DNA"/>
</dbReference>
<accession>A0A0F9UPC9</accession>
<evidence type="ECO:0008006" key="2">
    <source>
        <dbReference type="Google" id="ProtNLM"/>
    </source>
</evidence>
<organism evidence="1">
    <name type="scientific">marine sediment metagenome</name>
    <dbReference type="NCBI Taxonomy" id="412755"/>
    <lineage>
        <taxon>unclassified sequences</taxon>
        <taxon>metagenomes</taxon>
        <taxon>ecological metagenomes</taxon>
    </lineage>
</organism>
<comment type="caution">
    <text evidence="1">The sequence shown here is derived from an EMBL/GenBank/DDBJ whole genome shotgun (WGS) entry which is preliminary data.</text>
</comment>